<evidence type="ECO:0000256" key="10">
    <source>
        <dbReference type="ARBA" id="ARBA00023102"/>
    </source>
</evidence>
<reference evidence="13 14" key="1">
    <citation type="submission" date="2019-12" db="EMBL/GenBank/DDBJ databases">
        <title>Genome sequenceing of Clostridium bovifaecis.</title>
        <authorList>
            <person name="Yao Y."/>
        </authorList>
    </citation>
    <scope>NUCLEOTIDE SEQUENCE [LARGE SCALE GENOMIC DNA]</scope>
    <source>
        <strain evidence="13 14">BXX</strain>
    </source>
</reference>
<keyword evidence="14" id="KW-1185">Reference proteome</keyword>
<comment type="pathway">
    <text evidence="4">Amino-acid biosynthesis; L-histidine biosynthesis; L-histidine from 5-phospho-alpha-D-ribose 1-diphosphate: step 2/9.</text>
</comment>
<name>A0A6I6F7R3_9CLOT</name>
<evidence type="ECO:0000256" key="2">
    <source>
        <dbReference type="ARBA" id="ARBA00001460"/>
    </source>
</evidence>
<feature type="binding site" evidence="11">
    <location>
        <position position="104"/>
    </location>
    <ligand>
        <name>Zn(2+)</name>
        <dbReference type="ChEBI" id="CHEBI:29105"/>
        <note>ligand shared between dimeric partners</note>
    </ligand>
</feature>
<feature type="domain" description="Phosphoribosyl-AMP cyclohydrolase" evidence="12">
    <location>
        <begin position="33"/>
        <end position="106"/>
    </location>
</feature>
<comment type="catalytic activity">
    <reaction evidence="1 11">
        <text>1-(5-phospho-beta-D-ribosyl)-5'-AMP + H2O = 1-(5-phospho-beta-D-ribosyl)-5-[(5-phospho-beta-D-ribosylamino)methylideneamino]imidazole-4-carboxamide</text>
        <dbReference type="Rhea" id="RHEA:20049"/>
        <dbReference type="ChEBI" id="CHEBI:15377"/>
        <dbReference type="ChEBI" id="CHEBI:58435"/>
        <dbReference type="ChEBI" id="CHEBI:59457"/>
        <dbReference type="EC" id="3.5.4.19"/>
    </reaction>
</comment>
<comment type="similarity">
    <text evidence="11">Belongs to the PRA-CH family.</text>
</comment>
<dbReference type="EMBL" id="CP046522">
    <property type="protein sequence ID" value="QGU96537.1"/>
    <property type="molecule type" value="Genomic_DNA"/>
</dbReference>
<dbReference type="Gene3D" id="3.10.20.810">
    <property type="entry name" value="Phosphoribosyl-AMP cyclohydrolase"/>
    <property type="match status" value="1"/>
</dbReference>
<evidence type="ECO:0000256" key="11">
    <source>
        <dbReference type="HAMAP-Rule" id="MF_01021"/>
    </source>
</evidence>
<evidence type="ECO:0000256" key="6">
    <source>
        <dbReference type="ARBA" id="ARBA00008299"/>
    </source>
</evidence>
<dbReference type="FunFam" id="3.10.20.810:FF:000001">
    <property type="entry name" value="Histidine biosynthesis bifunctional protein HisIE"/>
    <property type="match status" value="1"/>
</dbReference>
<keyword evidence="10 11" id="KW-0368">Histidine biosynthesis</keyword>
<protein>
    <recommendedName>
        <fullName evidence="11">Phosphoribosyl-AMP cyclohydrolase</fullName>
        <shortName evidence="11">PRA-CH</shortName>
        <ecNumber evidence="11">3.5.4.19</ecNumber>
    </recommendedName>
</protein>
<keyword evidence="11" id="KW-0862">Zinc</keyword>
<dbReference type="SUPFAM" id="SSF141734">
    <property type="entry name" value="HisI-like"/>
    <property type="match status" value="1"/>
</dbReference>
<evidence type="ECO:0000256" key="3">
    <source>
        <dbReference type="ARBA" id="ARBA00005169"/>
    </source>
</evidence>
<dbReference type="GO" id="GO:0005737">
    <property type="term" value="C:cytoplasm"/>
    <property type="evidence" value="ECO:0007669"/>
    <property type="project" value="UniProtKB-SubCell"/>
</dbReference>
<comment type="similarity">
    <text evidence="6">In the N-terminal section; belongs to the PRA-CH family.</text>
</comment>
<gene>
    <name evidence="11 13" type="primary">hisI</name>
    <name evidence="13" type="ORF">GOM49_16775</name>
</gene>
<accession>A0A6I6F7R3</accession>
<keyword evidence="9 11" id="KW-0378">Hydrolase</keyword>
<dbReference type="GO" id="GO:0000105">
    <property type="term" value="P:L-histidine biosynthetic process"/>
    <property type="evidence" value="ECO:0007669"/>
    <property type="project" value="UniProtKB-UniRule"/>
</dbReference>
<evidence type="ECO:0000313" key="13">
    <source>
        <dbReference type="EMBL" id="QGU96537.1"/>
    </source>
</evidence>
<comment type="catalytic activity">
    <reaction evidence="2">
        <text>1-(5-phospho-beta-D-ribosyl)-ATP + H2O = 1-(5-phospho-beta-D-ribosyl)-5'-AMP + diphosphate + H(+)</text>
        <dbReference type="Rhea" id="RHEA:22828"/>
        <dbReference type="ChEBI" id="CHEBI:15377"/>
        <dbReference type="ChEBI" id="CHEBI:15378"/>
        <dbReference type="ChEBI" id="CHEBI:33019"/>
        <dbReference type="ChEBI" id="CHEBI:59457"/>
        <dbReference type="ChEBI" id="CHEBI:73183"/>
        <dbReference type="EC" id="3.6.1.31"/>
    </reaction>
</comment>
<feature type="binding site" evidence="11">
    <location>
        <position position="80"/>
    </location>
    <ligand>
        <name>Mg(2+)</name>
        <dbReference type="ChEBI" id="CHEBI:18420"/>
    </ligand>
</feature>
<keyword evidence="11" id="KW-0479">Metal-binding</keyword>
<evidence type="ECO:0000256" key="5">
    <source>
        <dbReference type="ARBA" id="ARBA00007731"/>
    </source>
</evidence>
<dbReference type="GO" id="GO:0008270">
    <property type="term" value="F:zinc ion binding"/>
    <property type="evidence" value="ECO:0007669"/>
    <property type="project" value="UniProtKB-UniRule"/>
</dbReference>
<comment type="cofactor">
    <cofactor evidence="11">
        <name>Zn(2+)</name>
        <dbReference type="ChEBI" id="CHEBI:29105"/>
    </cofactor>
    <text evidence="11">Binds 1 zinc ion per subunit.</text>
</comment>
<comment type="pathway">
    <text evidence="3 11">Amino-acid biosynthesis; L-histidine biosynthesis; L-histidine from 5-phospho-alpha-D-ribose 1-diphosphate: step 3/9.</text>
</comment>
<dbReference type="UniPathway" id="UPA00031">
    <property type="reaction ID" value="UER00008"/>
</dbReference>
<dbReference type="Gene3D" id="4.10.80.70">
    <property type="match status" value="1"/>
</dbReference>
<evidence type="ECO:0000256" key="4">
    <source>
        <dbReference type="ARBA" id="ARBA00005204"/>
    </source>
</evidence>
<comment type="subcellular location">
    <subcellularLocation>
        <location evidence="11">Cytoplasm</location>
    </subcellularLocation>
</comment>
<proteinExistence type="inferred from homology"/>
<keyword evidence="11" id="KW-0460">Magnesium</keyword>
<dbReference type="PANTHER" id="PTHR42945:SF1">
    <property type="entry name" value="HISTIDINE BIOSYNTHESIS BIFUNCTIONAL PROTEIN HIS7"/>
    <property type="match status" value="1"/>
</dbReference>
<comment type="subunit">
    <text evidence="11">Homodimer.</text>
</comment>
<comment type="similarity">
    <text evidence="5">In the C-terminal section; belongs to the PRA-PH family.</text>
</comment>
<dbReference type="Pfam" id="PF01502">
    <property type="entry name" value="PRA-CH"/>
    <property type="match status" value="1"/>
</dbReference>
<keyword evidence="8 11" id="KW-0028">Amino-acid biosynthesis</keyword>
<comment type="cofactor">
    <cofactor evidence="11">
        <name>Mg(2+)</name>
        <dbReference type="ChEBI" id="CHEBI:18420"/>
    </cofactor>
    <text evidence="11">Binds 1 Mg(2+) ion per subunit.</text>
</comment>
<dbReference type="EC" id="3.5.4.19" evidence="11"/>
<dbReference type="PANTHER" id="PTHR42945">
    <property type="entry name" value="HISTIDINE BIOSYNTHESIS BIFUNCTIONAL PROTEIN"/>
    <property type="match status" value="1"/>
</dbReference>
<dbReference type="InterPro" id="IPR002496">
    <property type="entry name" value="PRib_AMP_CycHydrolase_dom"/>
</dbReference>
<sequence length="111" mass="12731">MNKEELLSLVDFHKGEGLVPAIVQDFQNGEVLMMAYMNKESLERTLSTGTTWFWSRSRQEFWNKGATSGHYQYVKSINIDCDGDTILVKVEQLGSACHTGSRSCFYRKVER</sequence>
<evidence type="ECO:0000256" key="1">
    <source>
        <dbReference type="ARBA" id="ARBA00000024"/>
    </source>
</evidence>
<dbReference type="AlphaFoldDB" id="A0A6I6F7R3"/>
<feature type="binding site" evidence="11">
    <location>
        <position position="82"/>
    </location>
    <ligand>
        <name>Mg(2+)</name>
        <dbReference type="ChEBI" id="CHEBI:18420"/>
    </ligand>
</feature>
<evidence type="ECO:0000313" key="14">
    <source>
        <dbReference type="Proteomes" id="UP000422764"/>
    </source>
</evidence>
<feature type="binding site" evidence="11">
    <location>
        <position position="84"/>
    </location>
    <ligand>
        <name>Mg(2+)</name>
        <dbReference type="ChEBI" id="CHEBI:18420"/>
    </ligand>
</feature>
<evidence type="ECO:0000256" key="9">
    <source>
        <dbReference type="ARBA" id="ARBA00022801"/>
    </source>
</evidence>
<dbReference type="HAMAP" id="MF_01021">
    <property type="entry name" value="HisI"/>
    <property type="match status" value="1"/>
</dbReference>
<dbReference type="GO" id="GO:0000287">
    <property type="term" value="F:magnesium ion binding"/>
    <property type="evidence" value="ECO:0007669"/>
    <property type="project" value="UniProtKB-UniRule"/>
</dbReference>
<keyword evidence="7 11" id="KW-0963">Cytoplasm</keyword>
<evidence type="ECO:0000259" key="12">
    <source>
        <dbReference type="Pfam" id="PF01502"/>
    </source>
</evidence>
<feature type="binding site" evidence="11">
    <location>
        <position position="97"/>
    </location>
    <ligand>
        <name>Zn(2+)</name>
        <dbReference type="ChEBI" id="CHEBI:29105"/>
        <note>ligand shared between dimeric partners</note>
    </ligand>
</feature>
<dbReference type="GO" id="GO:0004635">
    <property type="term" value="F:phosphoribosyl-AMP cyclohydrolase activity"/>
    <property type="evidence" value="ECO:0007669"/>
    <property type="project" value="UniProtKB-UniRule"/>
</dbReference>
<dbReference type="GO" id="GO:0004636">
    <property type="term" value="F:phosphoribosyl-ATP diphosphatase activity"/>
    <property type="evidence" value="ECO:0007669"/>
    <property type="project" value="UniProtKB-EC"/>
</dbReference>
<dbReference type="NCBIfam" id="NF000768">
    <property type="entry name" value="PRK00051.1"/>
    <property type="match status" value="1"/>
</dbReference>
<evidence type="ECO:0000256" key="8">
    <source>
        <dbReference type="ARBA" id="ARBA00022605"/>
    </source>
</evidence>
<comment type="function">
    <text evidence="11">Catalyzes the hydrolysis of the adenine ring of phosphoribosyl-AMP.</text>
</comment>
<dbReference type="Proteomes" id="UP000422764">
    <property type="component" value="Chromosome"/>
</dbReference>
<dbReference type="InterPro" id="IPR026660">
    <property type="entry name" value="PRA-CH"/>
</dbReference>
<evidence type="ECO:0000256" key="7">
    <source>
        <dbReference type="ARBA" id="ARBA00022490"/>
    </source>
</evidence>
<feature type="binding site" evidence="11">
    <location>
        <position position="81"/>
    </location>
    <ligand>
        <name>Zn(2+)</name>
        <dbReference type="ChEBI" id="CHEBI:29105"/>
        <note>ligand shared between dimeric partners</note>
    </ligand>
</feature>
<dbReference type="InterPro" id="IPR038019">
    <property type="entry name" value="PRib_AMP_CycHydrolase_sf"/>
</dbReference>
<organism evidence="13 14">
    <name type="scientific">Clostridium bovifaecis</name>
    <dbReference type="NCBI Taxonomy" id="2184719"/>
    <lineage>
        <taxon>Bacteria</taxon>
        <taxon>Bacillati</taxon>
        <taxon>Bacillota</taxon>
        <taxon>Clostridia</taxon>
        <taxon>Eubacteriales</taxon>
        <taxon>Clostridiaceae</taxon>
        <taxon>Clostridium</taxon>
    </lineage>
</organism>